<feature type="binding site" evidence="15">
    <location>
        <position position="83"/>
    </location>
    <ligand>
        <name>[2Fe-2S] cluster</name>
        <dbReference type="ChEBI" id="CHEBI:190135"/>
        <label>1</label>
    </ligand>
</feature>
<dbReference type="SUPFAM" id="SSF47741">
    <property type="entry name" value="CO dehydrogenase ISP C-domain like"/>
    <property type="match status" value="1"/>
</dbReference>
<evidence type="ECO:0000313" key="19">
    <source>
        <dbReference type="EMBL" id="ORY80682.1"/>
    </source>
</evidence>
<keyword evidence="7 14" id="KW-0274">FAD</keyword>
<dbReference type="InterPro" id="IPR016208">
    <property type="entry name" value="Ald_Oxase/xanthine_DH-like"/>
</dbReference>
<accession>A0A1Y2F9S5</accession>
<dbReference type="Proteomes" id="UP000193467">
    <property type="component" value="Unassembled WGS sequence"/>
</dbReference>
<feature type="region of interest" description="Disordered" evidence="16">
    <location>
        <begin position="222"/>
        <end position="244"/>
    </location>
</feature>
<evidence type="ECO:0000256" key="11">
    <source>
        <dbReference type="ARBA" id="ARBA00023027"/>
    </source>
</evidence>
<evidence type="ECO:0000256" key="10">
    <source>
        <dbReference type="ARBA" id="ARBA00023014"/>
    </source>
</evidence>
<feature type="binding site" evidence="14">
    <location>
        <position position="987"/>
    </location>
    <ligand>
        <name>substrate</name>
    </ligand>
</feature>
<feature type="binding site" evidence="15">
    <location>
        <position position="53"/>
    </location>
    <ligand>
        <name>[2Fe-2S] cluster</name>
        <dbReference type="ChEBI" id="CHEBI:190135"/>
        <label>1</label>
    </ligand>
</feature>
<dbReference type="SMART" id="SM01092">
    <property type="entry name" value="CO_deh_flav_C"/>
    <property type="match status" value="1"/>
</dbReference>
<feature type="binding site" evidence="15">
    <location>
        <position position="874"/>
    </location>
    <ligand>
        <name>Mo-molybdopterin</name>
        <dbReference type="ChEBI" id="CHEBI:71302"/>
    </ligand>
    <ligandPart>
        <name>Mo</name>
        <dbReference type="ChEBI" id="CHEBI:28685"/>
    </ligandPart>
</feature>
<dbReference type="Pfam" id="PF03450">
    <property type="entry name" value="CO_deh_flav_C"/>
    <property type="match status" value="1"/>
</dbReference>
<comment type="cofactor">
    <cofactor evidence="1 14">
        <name>FAD</name>
        <dbReference type="ChEBI" id="CHEBI:57692"/>
    </cofactor>
</comment>
<evidence type="ECO:0000313" key="20">
    <source>
        <dbReference type="Proteomes" id="UP000193467"/>
    </source>
</evidence>
<comment type="cofactor">
    <cofactor evidence="15">
        <name>[2Fe-2S] cluster</name>
        <dbReference type="ChEBI" id="CHEBI:190135"/>
    </cofactor>
    <text evidence="15">Binds 2 [2Fe-2S] clusters.</text>
</comment>
<dbReference type="SUPFAM" id="SSF54292">
    <property type="entry name" value="2Fe-2S ferredoxin-like"/>
    <property type="match status" value="1"/>
</dbReference>
<dbReference type="Pfam" id="PF00111">
    <property type="entry name" value="Fer2"/>
    <property type="match status" value="1"/>
</dbReference>
<dbReference type="EMBL" id="MCGR01000024">
    <property type="protein sequence ID" value="ORY80682.1"/>
    <property type="molecule type" value="Genomic_DNA"/>
</dbReference>
<dbReference type="FunFam" id="3.90.1170.50:FF:000001">
    <property type="entry name" value="Aldehyde oxidase 1"/>
    <property type="match status" value="1"/>
</dbReference>
<evidence type="ECO:0000256" key="5">
    <source>
        <dbReference type="ARBA" id="ARBA00022714"/>
    </source>
</evidence>
<evidence type="ECO:0000259" key="18">
    <source>
        <dbReference type="PROSITE" id="PS51387"/>
    </source>
</evidence>
<feature type="binding site" evidence="15">
    <location>
        <position position="905"/>
    </location>
    <ligand>
        <name>Mo-molybdopterin</name>
        <dbReference type="ChEBI" id="CHEBI:71302"/>
    </ligand>
    <ligandPart>
        <name>Mo</name>
        <dbReference type="ChEBI" id="CHEBI:28685"/>
    </ligandPart>
</feature>
<feature type="binding site" evidence="15">
    <location>
        <position position="58"/>
    </location>
    <ligand>
        <name>[2Fe-2S] cluster</name>
        <dbReference type="ChEBI" id="CHEBI:190135"/>
        <label>1</label>
    </ligand>
</feature>
<evidence type="ECO:0000256" key="1">
    <source>
        <dbReference type="ARBA" id="ARBA00001974"/>
    </source>
</evidence>
<dbReference type="FunFam" id="3.30.465.10:FF:000004">
    <property type="entry name" value="Xanthine dehydrogenase/oxidase"/>
    <property type="match status" value="1"/>
</dbReference>
<dbReference type="Gene3D" id="1.10.150.120">
    <property type="entry name" value="[2Fe-2S]-binding domain"/>
    <property type="match status" value="1"/>
</dbReference>
<dbReference type="InterPro" id="IPR046867">
    <property type="entry name" value="AldOxase/xan_DH_MoCoBD2"/>
</dbReference>
<proteinExistence type="inferred from homology"/>
<feature type="binding site" evidence="14">
    <location>
        <position position="909"/>
    </location>
    <ligand>
        <name>substrate</name>
    </ligand>
</feature>
<evidence type="ECO:0000256" key="6">
    <source>
        <dbReference type="ARBA" id="ARBA00022723"/>
    </source>
</evidence>
<keyword evidence="3 15" id="KW-0500">Molybdenum</keyword>
<dbReference type="PANTHER" id="PTHR45444">
    <property type="entry name" value="XANTHINE DEHYDROGENASE"/>
    <property type="match status" value="1"/>
</dbReference>
<dbReference type="InterPro" id="IPR036010">
    <property type="entry name" value="2Fe-2S_ferredoxin-like_sf"/>
</dbReference>
<feature type="binding site" evidence="14">
    <location>
        <position position="466"/>
    </location>
    <ligand>
        <name>FAD</name>
        <dbReference type="ChEBI" id="CHEBI:57692"/>
    </ligand>
</feature>
<dbReference type="Gene3D" id="3.30.390.50">
    <property type="entry name" value="CO dehydrogenase flavoprotein, C-terminal domain"/>
    <property type="match status" value="1"/>
</dbReference>
<dbReference type="SUPFAM" id="SSF56003">
    <property type="entry name" value="Molybdenum cofactor-binding domain"/>
    <property type="match status" value="1"/>
</dbReference>
<feature type="domain" description="2Fe-2S ferredoxin-type" evidence="17">
    <location>
        <begin position="13"/>
        <end position="101"/>
    </location>
</feature>
<dbReference type="Pfam" id="PF02738">
    <property type="entry name" value="MoCoBD_1"/>
    <property type="match status" value="1"/>
</dbReference>
<evidence type="ECO:0000256" key="14">
    <source>
        <dbReference type="PIRSR" id="PIRSR000127-2"/>
    </source>
</evidence>
<dbReference type="PROSITE" id="PS00197">
    <property type="entry name" value="2FE2S_FER_1"/>
    <property type="match status" value="1"/>
</dbReference>
<keyword evidence="20" id="KW-1185">Reference proteome</keyword>
<dbReference type="PROSITE" id="PS51085">
    <property type="entry name" value="2FE2S_FER_2"/>
    <property type="match status" value="1"/>
</dbReference>
<dbReference type="Pfam" id="PF00941">
    <property type="entry name" value="FAD_binding_5"/>
    <property type="match status" value="1"/>
</dbReference>
<dbReference type="GO" id="GO:0005506">
    <property type="term" value="F:iron ion binding"/>
    <property type="evidence" value="ECO:0007669"/>
    <property type="project" value="InterPro"/>
</dbReference>
<dbReference type="STRING" id="106004.A0A1Y2F9S5"/>
<feature type="binding site" evidence="15">
    <location>
        <position position="1186"/>
    </location>
    <ligand>
        <name>Mo-molybdopterin</name>
        <dbReference type="ChEBI" id="CHEBI:71302"/>
    </ligand>
    <ligandPart>
        <name>Mo</name>
        <dbReference type="ChEBI" id="CHEBI:28685"/>
    </ligandPart>
</feature>
<comment type="similarity">
    <text evidence="2">Belongs to the xanthine dehydrogenase family.</text>
</comment>
<dbReference type="InterPro" id="IPR008274">
    <property type="entry name" value="AldOxase/xan_DH_MoCoBD1"/>
</dbReference>
<dbReference type="InterPro" id="IPR016169">
    <property type="entry name" value="FAD-bd_PCMH_sub2"/>
</dbReference>
<evidence type="ECO:0000256" key="4">
    <source>
        <dbReference type="ARBA" id="ARBA00022630"/>
    </source>
</evidence>
<dbReference type="InterPro" id="IPR012675">
    <property type="entry name" value="Beta-grasp_dom_sf"/>
</dbReference>
<feature type="binding site" evidence="14">
    <location>
        <position position="531"/>
    </location>
    <ligand>
        <name>FAD</name>
        <dbReference type="ChEBI" id="CHEBI:57692"/>
    </ligand>
</feature>
<feature type="binding site" evidence="14">
    <location>
        <begin position="358"/>
        <end position="365"/>
    </location>
    <ligand>
        <name>FAD</name>
        <dbReference type="ChEBI" id="CHEBI:57692"/>
    </ligand>
</feature>
<dbReference type="Gene3D" id="3.10.20.30">
    <property type="match status" value="1"/>
</dbReference>
<dbReference type="InterPro" id="IPR006058">
    <property type="entry name" value="2Fe2S_fd_BS"/>
</dbReference>
<dbReference type="Pfam" id="PF01315">
    <property type="entry name" value="Ald_Xan_dh_C"/>
    <property type="match status" value="1"/>
</dbReference>
<comment type="cofactor">
    <cofactor evidence="15">
        <name>Mo-molybdopterin</name>
        <dbReference type="ChEBI" id="CHEBI:71302"/>
    </cofactor>
    <text evidence="15">Binds 1 Mo-molybdopterin (Mo-MPT) cofactor per subunit.</text>
</comment>
<dbReference type="InterPro" id="IPR002346">
    <property type="entry name" value="Mopterin_DH_FAD-bd"/>
</dbReference>
<evidence type="ECO:0000256" key="3">
    <source>
        <dbReference type="ARBA" id="ARBA00022505"/>
    </source>
</evidence>
<keyword evidence="10 15" id="KW-0411">Iron-sulfur</keyword>
<feature type="binding site" evidence="15">
    <location>
        <position position="125"/>
    </location>
    <ligand>
        <name>[2Fe-2S] cluster</name>
        <dbReference type="ChEBI" id="CHEBI:190135"/>
        <label>2</label>
    </ligand>
</feature>
<comment type="caution">
    <text evidence="19">The sequence shown here is derived from an EMBL/GenBank/DDBJ whole genome shotgun (WGS) entry which is preliminary data.</text>
</comment>
<dbReference type="FunFam" id="3.10.20.30:FF:000012">
    <property type="entry name" value="Xanthine dehydrogenase/oxidase"/>
    <property type="match status" value="1"/>
</dbReference>
<dbReference type="OrthoDB" id="8300278at2759"/>
<dbReference type="InterPro" id="IPR016167">
    <property type="entry name" value="FAD-bd_PCMH_sub1"/>
</dbReference>
<keyword evidence="6 15" id="KW-0479">Metal-binding</keyword>
<dbReference type="GO" id="GO:0051537">
    <property type="term" value="F:2 iron, 2 sulfur cluster binding"/>
    <property type="evidence" value="ECO:0007669"/>
    <property type="project" value="UniProtKB-KW"/>
</dbReference>
<keyword evidence="11" id="KW-0520">NAD</keyword>
<comment type="cofactor">
    <cofactor evidence="12">
        <name>[2Fe-2S] cluster</name>
        <dbReference type="ChEBI" id="CHEBI:190135"/>
    </cofactor>
</comment>
<reference evidence="19 20" key="1">
    <citation type="submission" date="2016-07" db="EMBL/GenBank/DDBJ databases">
        <title>Pervasive Adenine N6-methylation of Active Genes in Fungi.</title>
        <authorList>
            <consortium name="DOE Joint Genome Institute"/>
            <person name="Mondo S.J."/>
            <person name="Dannebaum R.O."/>
            <person name="Kuo R.C."/>
            <person name="Labutti K."/>
            <person name="Haridas S."/>
            <person name="Kuo A."/>
            <person name="Salamov A."/>
            <person name="Ahrendt S.R."/>
            <person name="Lipzen A."/>
            <person name="Sullivan W."/>
            <person name="Andreopoulos W.B."/>
            <person name="Clum A."/>
            <person name="Lindquist E."/>
            <person name="Daum C."/>
            <person name="Ramamoorthy G.K."/>
            <person name="Gryganskyi A."/>
            <person name="Culley D."/>
            <person name="Magnuson J.K."/>
            <person name="James T.Y."/>
            <person name="O'Malley M.A."/>
            <person name="Stajich J.E."/>
            <person name="Spatafora J.W."/>
            <person name="Visel A."/>
            <person name="Grigoriev I.V."/>
        </authorList>
    </citation>
    <scope>NUCLEOTIDE SEQUENCE [LARGE SCALE GENOMIC DNA]</scope>
    <source>
        <strain evidence="19 20">62-1032</strain>
    </source>
</reference>
<dbReference type="InParanoid" id="A0A1Y2F9S5"/>
<dbReference type="SUPFAM" id="SSF56176">
    <property type="entry name" value="FAD-binding/transporter-associated domain-like"/>
    <property type="match status" value="1"/>
</dbReference>
<dbReference type="Gene3D" id="3.30.43.10">
    <property type="entry name" value="Uridine Diphospho-n-acetylenolpyruvylglucosamine Reductase, domain 2"/>
    <property type="match status" value="1"/>
</dbReference>
<dbReference type="SUPFAM" id="SSF55447">
    <property type="entry name" value="CO dehydrogenase flavoprotein C-terminal domain-like"/>
    <property type="match status" value="1"/>
</dbReference>
<evidence type="ECO:0000256" key="8">
    <source>
        <dbReference type="ARBA" id="ARBA00023002"/>
    </source>
</evidence>
<dbReference type="Gene3D" id="3.90.1170.50">
    <property type="entry name" value="Aldehyde oxidase/xanthine dehydrogenase, a/b hammerhead"/>
    <property type="match status" value="1"/>
</dbReference>
<dbReference type="PROSITE" id="PS51387">
    <property type="entry name" value="FAD_PCMH"/>
    <property type="match status" value="1"/>
</dbReference>
<dbReference type="GO" id="GO:0071949">
    <property type="term" value="F:FAD binding"/>
    <property type="evidence" value="ECO:0007669"/>
    <property type="project" value="InterPro"/>
</dbReference>
<dbReference type="InterPro" id="IPR036884">
    <property type="entry name" value="2Fe-2S-bd_dom_sf"/>
</dbReference>
<feature type="binding site" evidence="15">
    <location>
        <position position="61"/>
    </location>
    <ligand>
        <name>[2Fe-2S] cluster</name>
        <dbReference type="ChEBI" id="CHEBI:190135"/>
        <label>1</label>
    </ligand>
</feature>
<dbReference type="PANTHER" id="PTHR45444:SF3">
    <property type="entry name" value="XANTHINE DEHYDROGENASE"/>
    <property type="match status" value="1"/>
</dbReference>
<dbReference type="FunFam" id="3.30.365.10:FF:000002">
    <property type="entry name" value="Xanthine dehydrogenase oxidase"/>
    <property type="match status" value="1"/>
</dbReference>
<dbReference type="InterPro" id="IPR036318">
    <property type="entry name" value="FAD-bd_PCMH-like_sf"/>
</dbReference>
<keyword evidence="9 15" id="KW-0408">Iron</keyword>
<feature type="domain" description="FAD-binding PCMH-type" evidence="18">
    <location>
        <begin position="330"/>
        <end position="520"/>
    </location>
</feature>
<dbReference type="InterPro" id="IPR005107">
    <property type="entry name" value="CO_DH_flav_C"/>
</dbReference>
<dbReference type="InterPro" id="IPR002888">
    <property type="entry name" value="2Fe-2S-bd"/>
</dbReference>
<dbReference type="SMART" id="SM01008">
    <property type="entry name" value="Ald_Xan_dh_C"/>
    <property type="match status" value="1"/>
</dbReference>
<dbReference type="Gene3D" id="3.30.465.10">
    <property type="match status" value="1"/>
</dbReference>
<feature type="binding site" evidence="15">
    <location>
        <position position="164"/>
    </location>
    <ligand>
        <name>[2Fe-2S] cluster</name>
        <dbReference type="ChEBI" id="CHEBI:190135"/>
        <label>2</label>
    </ligand>
</feature>
<dbReference type="FunFam" id="3.30.365.10:FF:000003">
    <property type="entry name" value="Aldehyde oxidase 1"/>
    <property type="match status" value="1"/>
</dbReference>
<dbReference type="SUPFAM" id="SSF54665">
    <property type="entry name" value="CO dehydrogenase molybdoprotein N-domain-like"/>
    <property type="match status" value="1"/>
</dbReference>
<dbReference type="Pfam" id="PF01799">
    <property type="entry name" value="Fer2_2"/>
    <property type="match status" value="1"/>
</dbReference>
<feature type="binding site" evidence="14">
    <location>
        <position position="443"/>
    </location>
    <ligand>
        <name>FAD</name>
        <dbReference type="ChEBI" id="CHEBI:57692"/>
    </ligand>
</feature>
<dbReference type="InterPro" id="IPR016166">
    <property type="entry name" value="FAD-bd_PCMH"/>
</dbReference>
<dbReference type="InterPro" id="IPR000674">
    <property type="entry name" value="Ald_Oxase/Xan_DH_a/b"/>
</dbReference>
<dbReference type="InterPro" id="IPR037165">
    <property type="entry name" value="AldOxase/xan_DH_Mopterin-bd_sf"/>
</dbReference>
<evidence type="ECO:0000256" key="16">
    <source>
        <dbReference type="SAM" id="MobiDB-lite"/>
    </source>
</evidence>
<dbReference type="Pfam" id="PF20256">
    <property type="entry name" value="MoCoBD_2"/>
    <property type="match status" value="1"/>
</dbReference>
<keyword evidence="4" id="KW-0285">Flavoprotein</keyword>
<dbReference type="Gene3D" id="3.30.365.10">
    <property type="entry name" value="Aldehyde oxidase/xanthine dehydrogenase, molybdopterin binding domain"/>
    <property type="match status" value="4"/>
</dbReference>
<dbReference type="PIRSF" id="PIRSF000127">
    <property type="entry name" value="Xanthine_DH"/>
    <property type="match status" value="1"/>
</dbReference>
<feature type="binding site" evidence="15">
    <location>
        <position position="162"/>
    </location>
    <ligand>
        <name>[2Fe-2S] cluster</name>
        <dbReference type="ChEBI" id="CHEBI:190135"/>
        <label>2</label>
    </ligand>
</feature>
<evidence type="ECO:0000256" key="9">
    <source>
        <dbReference type="ARBA" id="ARBA00023004"/>
    </source>
</evidence>
<dbReference type="GO" id="GO:0016491">
    <property type="term" value="F:oxidoreductase activity"/>
    <property type="evidence" value="ECO:0007669"/>
    <property type="project" value="UniProtKB-KW"/>
</dbReference>
<organism evidence="19 20">
    <name type="scientific">Leucosporidium creatinivorum</name>
    <dbReference type="NCBI Taxonomy" id="106004"/>
    <lineage>
        <taxon>Eukaryota</taxon>
        <taxon>Fungi</taxon>
        <taxon>Dikarya</taxon>
        <taxon>Basidiomycota</taxon>
        <taxon>Pucciniomycotina</taxon>
        <taxon>Microbotryomycetes</taxon>
        <taxon>Leucosporidiales</taxon>
        <taxon>Leucosporidium</taxon>
    </lineage>
</organism>
<feature type="binding site" evidence="15">
    <location>
        <position position="122"/>
    </location>
    <ligand>
        <name>[2Fe-2S] cluster</name>
        <dbReference type="ChEBI" id="CHEBI:190135"/>
        <label>2</label>
    </ligand>
</feature>
<feature type="binding site" evidence="14">
    <location>
        <position position="1021"/>
    </location>
    <ligand>
        <name>substrate</name>
    </ligand>
</feature>
<dbReference type="InterPro" id="IPR036683">
    <property type="entry name" value="CO_DH_flav_C_dom_sf"/>
</dbReference>
<name>A0A1Y2F9S5_9BASI</name>
<feature type="binding site" evidence="14">
    <location>
        <begin position="453"/>
        <end position="457"/>
    </location>
    <ligand>
        <name>FAD</name>
        <dbReference type="ChEBI" id="CHEBI:57692"/>
    </ligand>
</feature>
<gene>
    <name evidence="19" type="ORF">BCR35DRAFT_279023</name>
</gene>
<keyword evidence="5 15" id="KW-0001">2Fe-2S</keyword>
<dbReference type="InterPro" id="IPR001041">
    <property type="entry name" value="2Fe-2S_ferredoxin-type"/>
</dbReference>
<sequence>MAQAELDSIPFSNQLKFYLNASQIILDGSSISPDVTLLSFIRSQGLTGTKLGCGEGGCGACTVVIQSRNPTTRRIQHLAVNACLAPLISVDGKHIITVEALGDSENPHPLQERMWKLSGSQCGFCTPGIVMSVYALLREASYRGALTVADVELEGVLDGNLCRCTGYAPILAAVKSFVGSYLSKLRPPNGEEDANLVIPFNYEAAGLEEAEDVPKKECCGPNGHAEEEVSTDVSLPVPSAQDTDIPPIDETAGAMGRTAPSNGVAKSDIVPKKKGCGRADCCQLGDGKSKPAATAPTHSFPKFEFKAYQPGSELIFPPSLSTHELKPLKFGSAVRQWYRPTTLPQLLAIKKAIPDAKLVGGSSEVAIEVAILGRTYPACVYVADIPELYAVQMPDVDAEKPTLTFGANFPLSELEALCKTLAKDLPSSMVGPIKAISTQLRYFAGRQIRNTASVGGNIATASPISDLNPVWVACDATVVASSAERGEFNLPLSSFFTGYRKTTLPGDAVIVRIVVPLHKKEGEKEVVRAYKQAKRKDDDISIVCACMAVKVGEDGVIRSVKMAYGGMAAWTIQAIKTQEFLEGKPLGSKTLEGALDVLASEFDLPFDVPGGMPAFRRTLTLSFAYKFFVSAALELGIKLDSTVGTNLDSEINDSIHRQISSSSRDNSDPYALETVGRQFPHNSGLKHVTGEAVYVDDMPSVGNEAFAGLVLSTRAHAKIISVDPSAALEQEGVLAFADHRDLPNERANYWGSAAIDEVFFAVDEVVSHGQIIGAVVAKNRIIASKAARLVKIEYEDLPVVLTIEEAIEQKSFHPQYDRRIARGTEIEKALAESDFVLEGMTRMGGQEHFYLETMTAFCVPKGEGGEVEIFSSTQALNDTQRWVAQVMGVPRNRVVARGKRLGGGFGGKETRSAMLSAVCAVAAKKLKRPVRAMLDRDLDIRTTGQRHPCRAEWKVGVSKEGKLQALQCNFFANAGYSLDISGGVCDRAIAHLDNSYFIPNVDVRARCCKTNTVSNTAYRGFGGPQGMIVSEHYMEAIATKLNLDIDHVRQINLYAEGQRTHYHQPVLDWHVPRLLEDCRKESEYDRRKAEVDQFNKEHRWRKRGIALLPTKFGLAFGVKAMNQGSALVHIYMDGSVLVAHGGTEMGQGLYTKCCQIAAQELRIPLESVFTSESSTNTVPNAVPTAGSAGSDLNGAAVHNACVELNQRLQPYREKLGPDATLAALAGAAWGDRISLSATGHHATPTLGYVWRSYNEGGGRDDEGAVGNLFHYYTQGVAAAEVEVDCLTGDHTVRRVDIKMDVGKSLNPAIDYGQIEGAFVQGQGWCTIEESLWLKNGAIFTAGPGNYKIPGFADIPQVFNVALLKDAEWPNLGSIKASKGIGEPPFFLGCSVFLALRYALASARSDAGIDGEKEPLEFRLPLTSERLRLGAGDFLSQKGKVEEKEGKKGWFVHI</sequence>
<evidence type="ECO:0000256" key="7">
    <source>
        <dbReference type="ARBA" id="ARBA00022827"/>
    </source>
</evidence>
<evidence type="ECO:0000256" key="13">
    <source>
        <dbReference type="PIRSR" id="PIRSR000127-1"/>
    </source>
</evidence>
<evidence type="ECO:0000256" key="12">
    <source>
        <dbReference type="ARBA" id="ARBA00034078"/>
    </source>
</evidence>
<keyword evidence="8" id="KW-0560">Oxidoreductase</keyword>
<evidence type="ECO:0000259" key="17">
    <source>
        <dbReference type="PROSITE" id="PS51085"/>
    </source>
</evidence>
<feature type="active site" description="Proton acceptor" evidence="13">
    <location>
        <position position="1382"/>
    </location>
</feature>
<dbReference type="InterPro" id="IPR036856">
    <property type="entry name" value="Ald_Oxase/Xan_DH_a/b_sf"/>
</dbReference>
<evidence type="ECO:0000256" key="15">
    <source>
        <dbReference type="PIRSR" id="PIRSR000127-3"/>
    </source>
</evidence>
<evidence type="ECO:0000256" key="2">
    <source>
        <dbReference type="ARBA" id="ARBA00006849"/>
    </source>
</evidence>
<protein>
    <submittedName>
        <fullName evidence="19">Molybdopterin-binding domain of aldehyde dehydrogenase-domain-containing protein</fullName>
    </submittedName>
</protein>
<feature type="binding site" evidence="15">
    <location>
        <position position="1019"/>
    </location>
    <ligand>
        <name>Mo-molybdopterin</name>
        <dbReference type="ChEBI" id="CHEBI:71302"/>
    </ligand>
    <ligandPart>
        <name>Mo</name>
        <dbReference type="ChEBI" id="CHEBI:28685"/>
    </ligandPart>
</feature>